<dbReference type="GO" id="GO:0006281">
    <property type="term" value="P:DNA repair"/>
    <property type="evidence" value="ECO:0007669"/>
    <property type="project" value="UniProtKB-KW"/>
</dbReference>
<evidence type="ECO:0000256" key="10">
    <source>
        <dbReference type="ARBA" id="ARBA00023204"/>
    </source>
</evidence>
<dbReference type="InterPro" id="IPR027417">
    <property type="entry name" value="P-loop_NTPase"/>
</dbReference>
<evidence type="ECO:0000256" key="2">
    <source>
        <dbReference type="ARBA" id="ARBA00022490"/>
    </source>
</evidence>
<keyword evidence="8" id="KW-0267">Excision nuclease</keyword>
<comment type="subcellular location">
    <subcellularLocation>
        <location evidence="1">Cytoplasm</location>
    </subcellularLocation>
</comment>
<dbReference type="GO" id="GO:0005737">
    <property type="term" value="C:cytoplasm"/>
    <property type="evidence" value="ECO:0007669"/>
    <property type="project" value="UniProtKB-SubCell"/>
</dbReference>
<keyword evidence="6" id="KW-0228">DNA excision</keyword>
<dbReference type="STRING" id="1236971.JCM9152_3054"/>
<evidence type="ECO:0000256" key="1">
    <source>
        <dbReference type="ARBA" id="ARBA00004496"/>
    </source>
</evidence>
<protein>
    <recommendedName>
        <fullName evidence="12">UvrABC system protein A</fullName>
    </recommendedName>
    <alternativeName>
        <fullName evidence="13">Excinuclease ABC subunit A</fullName>
    </alternativeName>
</protein>
<evidence type="ECO:0000256" key="4">
    <source>
        <dbReference type="ARBA" id="ARBA00022741"/>
    </source>
</evidence>
<keyword evidence="2" id="KW-0963">Cytoplasm</keyword>
<dbReference type="PANTHER" id="PTHR43152:SF3">
    <property type="entry name" value="UVRABC SYSTEM PROTEIN A"/>
    <property type="match status" value="1"/>
</dbReference>
<dbReference type="GO" id="GO:0005524">
    <property type="term" value="F:ATP binding"/>
    <property type="evidence" value="ECO:0007669"/>
    <property type="project" value="UniProtKB-KW"/>
</dbReference>
<dbReference type="EMBL" id="BAUU01000021">
    <property type="protein sequence ID" value="GAE31578.1"/>
    <property type="molecule type" value="Genomic_DNA"/>
</dbReference>
<keyword evidence="5" id="KW-0227">DNA damage</keyword>
<evidence type="ECO:0000256" key="11">
    <source>
        <dbReference type="ARBA" id="ARBA00038000"/>
    </source>
</evidence>
<dbReference type="GO" id="GO:0004518">
    <property type="term" value="F:nuclease activity"/>
    <property type="evidence" value="ECO:0007669"/>
    <property type="project" value="UniProtKB-KW"/>
</dbReference>
<dbReference type="Gene3D" id="3.40.50.300">
    <property type="entry name" value="P-loop containing nucleotide triphosphate hydrolases"/>
    <property type="match status" value="1"/>
</dbReference>
<evidence type="ECO:0000313" key="15">
    <source>
        <dbReference type="Proteomes" id="UP000018895"/>
    </source>
</evidence>
<keyword evidence="4" id="KW-0547">Nucleotide-binding</keyword>
<accession>W4QIW2</accession>
<name>W4QIW2_9BACI</name>
<keyword evidence="9" id="KW-0238">DNA-binding</keyword>
<keyword evidence="3" id="KW-0677">Repeat</keyword>
<dbReference type="Proteomes" id="UP000018895">
    <property type="component" value="Unassembled WGS sequence"/>
</dbReference>
<reference evidence="14" key="1">
    <citation type="journal article" date="2014" name="Genome Announc.">
        <title>Draft Genome Sequences of Three Alkaliphilic Bacillus Strains, Bacillus wakoensis JCM 9140T, Bacillus akibai JCM 9157T, and Bacillus hemicellulosilyticus JCM 9152T.</title>
        <authorList>
            <person name="Yuki M."/>
            <person name="Oshima K."/>
            <person name="Suda W."/>
            <person name="Oshida Y."/>
            <person name="Kitamura K."/>
            <person name="Iida T."/>
            <person name="Hattori M."/>
            <person name="Ohkuma M."/>
        </authorList>
    </citation>
    <scope>NUCLEOTIDE SEQUENCE [LARGE SCALE GENOMIC DNA]</scope>
    <source>
        <strain evidence="14">JCM 9152</strain>
    </source>
</reference>
<comment type="caution">
    <text evidence="14">The sequence shown here is derived from an EMBL/GenBank/DDBJ whole genome shotgun (WGS) entry which is preliminary data.</text>
</comment>
<keyword evidence="7" id="KW-0067">ATP-binding</keyword>
<gene>
    <name evidence="14" type="ORF">JCM9152_3054</name>
</gene>
<organism evidence="14 15">
    <name type="scientific">Halalkalibacter hemicellulosilyticusJCM 9152</name>
    <dbReference type="NCBI Taxonomy" id="1236971"/>
    <lineage>
        <taxon>Bacteria</taxon>
        <taxon>Bacillati</taxon>
        <taxon>Bacillota</taxon>
        <taxon>Bacilli</taxon>
        <taxon>Bacillales</taxon>
        <taxon>Bacillaceae</taxon>
        <taxon>Halalkalibacter</taxon>
    </lineage>
</organism>
<dbReference type="PANTHER" id="PTHR43152">
    <property type="entry name" value="UVRABC SYSTEM PROTEIN A"/>
    <property type="match status" value="1"/>
</dbReference>
<evidence type="ECO:0000313" key="14">
    <source>
        <dbReference type="EMBL" id="GAE31578.1"/>
    </source>
</evidence>
<dbReference type="GO" id="GO:0003677">
    <property type="term" value="F:DNA binding"/>
    <property type="evidence" value="ECO:0007669"/>
    <property type="project" value="UniProtKB-KW"/>
</dbReference>
<sequence length="81" mass="9041">MQRLVNNGDTVLVIEHNLDVIKTVDHIIDLGPEGGDKGGQIVAEGTPEEVAEIKGSYTGQYLKPILERDRRRMEERVIESV</sequence>
<keyword evidence="10" id="KW-0234">DNA repair</keyword>
<evidence type="ECO:0000256" key="3">
    <source>
        <dbReference type="ARBA" id="ARBA00022737"/>
    </source>
</evidence>
<evidence type="ECO:0000256" key="12">
    <source>
        <dbReference type="ARBA" id="ARBA00039316"/>
    </source>
</evidence>
<evidence type="ECO:0000256" key="6">
    <source>
        <dbReference type="ARBA" id="ARBA00022769"/>
    </source>
</evidence>
<comment type="similarity">
    <text evidence="11">Belongs to the ABC transporter superfamily. UvrA family.</text>
</comment>
<evidence type="ECO:0000256" key="7">
    <source>
        <dbReference type="ARBA" id="ARBA00022840"/>
    </source>
</evidence>
<evidence type="ECO:0000256" key="8">
    <source>
        <dbReference type="ARBA" id="ARBA00022881"/>
    </source>
</evidence>
<keyword evidence="15" id="KW-1185">Reference proteome</keyword>
<evidence type="ECO:0000256" key="5">
    <source>
        <dbReference type="ARBA" id="ARBA00022763"/>
    </source>
</evidence>
<proteinExistence type="inferred from homology"/>
<evidence type="ECO:0000256" key="13">
    <source>
        <dbReference type="ARBA" id="ARBA00042156"/>
    </source>
</evidence>
<evidence type="ECO:0000256" key="9">
    <source>
        <dbReference type="ARBA" id="ARBA00023125"/>
    </source>
</evidence>
<dbReference type="AlphaFoldDB" id="W4QIW2"/>
<dbReference type="SUPFAM" id="SSF52540">
    <property type="entry name" value="P-loop containing nucleoside triphosphate hydrolases"/>
    <property type="match status" value="1"/>
</dbReference>